<reference evidence="1" key="2">
    <citation type="submission" date="2020-02" db="EMBL/GenBank/DDBJ databases">
        <title>Esox lucius (northern pike) genome, fEsoLuc1, primary haplotype.</title>
        <authorList>
            <person name="Myers G."/>
            <person name="Karagic N."/>
            <person name="Meyer A."/>
            <person name="Pippel M."/>
            <person name="Reichard M."/>
            <person name="Winkler S."/>
            <person name="Tracey A."/>
            <person name="Sims Y."/>
            <person name="Howe K."/>
            <person name="Rhie A."/>
            <person name="Formenti G."/>
            <person name="Durbin R."/>
            <person name="Fedrigo O."/>
            <person name="Jarvis E.D."/>
        </authorList>
    </citation>
    <scope>NUCLEOTIDE SEQUENCE [LARGE SCALE GENOMIC DNA]</scope>
</reference>
<dbReference type="Ensembl" id="ENSELUT00000024078.3">
    <property type="protein sequence ID" value="ENSELUP00000015087.1"/>
    <property type="gene ID" value="ENSELUG00000015061.3"/>
</dbReference>
<accession>A0A3P8YER8</accession>
<evidence type="ECO:0000313" key="2">
    <source>
        <dbReference type="Proteomes" id="UP000265140"/>
    </source>
</evidence>
<dbReference type="AlphaFoldDB" id="A0A3P8YER8"/>
<reference evidence="1" key="4">
    <citation type="submission" date="2025-09" db="UniProtKB">
        <authorList>
            <consortium name="Ensembl"/>
        </authorList>
    </citation>
    <scope>IDENTIFICATION</scope>
</reference>
<protein>
    <submittedName>
        <fullName evidence="1">Uncharacterized protein</fullName>
    </submittedName>
</protein>
<organism evidence="1 2">
    <name type="scientific">Esox lucius</name>
    <name type="common">Northern pike</name>
    <dbReference type="NCBI Taxonomy" id="8010"/>
    <lineage>
        <taxon>Eukaryota</taxon>
        <taxon>Metazoa</taxon>
        <taxon>Chordata</taxon>
        <taxon>Craniata</taxon>
        <taxon>Vertebrata</taxon>
        <taxon>Euteleostomi</taxon>
        <taxon>Actinopterygii</taxon>
        <taxon>Neopterygii</taxon>
        <taxon>Teleostei</taxon>
        <taxon>Protacanthopterygii</taxon>
        <taxon>Esociformes</taxon>
        <taxon>Esocidae</taxon>
        <taxon>Esox</taxon>
    </lineage>
</organism>
<dbReference type="GeneTree" id="ENSGT00970000197265"/>
<evidence type="ECO:0000313" key="1">
    <source>
        <dbReference type="Ensembl" id="ENSELUP00000015087.1"/>
    </source>
</evidence>
<dbReference type="InParanoid" id="A0A3P8YER8"/>
<sequence>MVSSPPLDSVRQQRCRELDAWRRESCVCLGSCQESWGQLKNHLGFSLLSELAHCILLR</sequence>
<reference evidence="2" key="1">
    <citation type="journal article" date="2014" name="PLoS ONE">
        <title>The genome and linkage map of the northern pike (Esox lucius): conserved synteny revealed between the salmonid sister group and the Neoteleostei.</title>
        <authorList>
            <person name="Rondeau E.B."/>
            <person name="Minkley D.R."/>
            <person name="Leong J.S."/>
            <person name="Messmer A.M."/>
            <person name="Jantzen J.R."/>
            <person name="von Schalburg K.R."/>
            <person name="Lemon C."/>
            <person name="Bird N.H."/>
            <person name="Koop B.F."/>
        </authorList>
    </citation>
    <scope>NUCLEOTIDE SEQUENCE</scope>
</reference>
<name>A0A3P8YER8_ESOLU</name>
<dbReference type="Proteomes" id="UP000265140">
    <property type="component" value="Chromosome 8"/>
</dbReference>
<dbReference type="Bgee" id="ENSELUG00000015061">
    <property type="expression patterns" value="Expressed in head kidney and 14 other cell types or tissues"/>
</dbReference>
<keyword evidence="2" id="KW-1185">Reference proteome</keyword>
<proteinExistence type="predicted"/>
<reference evidence="1" key="3">
    <citation type="submission" date="2025-08" db="UniProtKB">
        <authorList>
            <consortium name="Ensembl"/>
        </authorList>
    </citation>
    <scope>IDENTIFICATION</scope>
</reference>